<keyword evidence="3" id="KW-0813">Transport</keyword>
<dbReference type="InParanoid" id="A0A316YSF2"/>
<feature type="transmembrane region" description="Helical" evidence="9">
    <location>
        <begin position="42"/>
        <end position="61"/>
    </location>
</feature>
<evidence type="ECO:0000313" key="10">
    <source>
        <dbReference type="EMBL" id="PWN92239.1"/>
    </source>
</evidence>
<dbReference type="InterPro" id="IPR004813">
    <property type="entry name" value="OPT"/>
</dbReference>
<dbReference type="Proteomes" id="UP000245768">
    <property type="component" value="Unassembled WGS sequence"/>
</dbReference>
<organism evidence="10 11">
    <name type="scientific">Acaromyces ingoldii</name>
    <dbReference type="NCBI Taxonomy" id="215250"/>
    <lineage>
        <taxon>Eukaryota</taxon>
        <taxon>Fungi</taxon>
        <taxon>Dikarya</taxon>
        <taxon>Basidiomycota</taxon>
        <taxon>Ustilaginomycotina</taxon>
        <taxon>Exobasidiomycetes</taxon>
        <taxon>Exobasidiales</taxon>
        <taxon>Cryptobasidiaceae</taxon>
        <taxon>Acaromyces</taxon>
    </lineage>
</organism>
<evidence type="ECO:0000256" key="9">
    <source>
        <dbReference type="SAM" id="Phobius"/>
    </source>
</evidence>
<proteinExistence type="inferred from homology"/>
<keyword evidence="6" id="KW-0653">Protein transport</keyword>
<evidence type="ECO:0000256" key="3">
    <source>
        <dbReference type="ARBA" id="ARBA00022448"/>
    </source>
</evidence>
<evidence type="ECO:0000256" key="2">
    <source>
        <dbReference type="ARBA" id="ARBA00008807"/>
    </source>
</evidence>
<gene>
    <name evidence="10" type="ORF">FA10DRAFT_285124</name>
</gene>
<evidence type="ECO:0000256" key="8">
    <source>
        <dbReference type="ARBA" id="ARBA00023136"/>
    </source>
</evidence>
<protein>
    <recommendedName>
        <fullName evidence="12">OPT superfamily oligopeptide transporter</fullName>
    </recommendedName>
</protein>
<keyword evidence="11" id="KW-1185">Reference proteome</keyword>
<evidence type="ECO:0008006" key="12">
    <source>
        <dbReference type="Google" id="ProtNLM"/>
    </source>
</evidence>
<comment type="similarity">
    <text evidence="2">Belongs to the oligopeptide OPT transporter family.</text>
</comment>
<evidence type="ECO:0000256" key="7">
    <source>
        <dbReference type="ARBA" id="ARBA00022989"/>
    </source>
</evidence>
<keyword evidence="8 9" id="KW-0472">Membrane</keyword>
<feature type="transmembrane region" description="Helical" evidence="9">
    <location>
        <begin position="300"/>
        <end position="319"/>
    </location>
</feature>
<keyword evidence="4 9" id="KW-0812">Transmembrane</keyword>
<feature type="transmembrane region" description="Helical" evidence="9">
    <location>
        <begin position="216"/>
        <end position="249"/>
    </location>
</feature>
<evidence type="ECO:0000256" key="4">
    <source>
        <dbReference type="ARBA" id="ARBA00022692"/>
    </source>
</evidence>
<dbReference type="OrthoDB" id="9986677at2759"/>
<dbReference type="GO" id="GO:0015031">
    <property type="term" value="P:protein transport"/>
    <property type="evidence" value="ECO:0007669"/>
    <property type="project" value="UniProtKB-KW"/>
</dbReference>
<dbReference type="InterPro" id="IPR004648">
    <property type="entry name" value="Oligpept_transpt"/>
</dbReference>
<dbReference type="GO" id="GO:0016020">
    <property type="term" value="C:membrane"/>
    <property type="evidence" value="ECO:0007669"/>
    <property type="project" value="UniProtKB-SubCell"/>
</dbReference>
<reference evidence="10 11" key="1">
    <citation type="journal article" date="2018" name="Mol. Biol. Evol.">
        <title>Broad Genomic Sampling Reveals a Smut Pathogenic Ancestry of the Fungal Clade Ustilaginomycotina.</title>
        <authorList>
            <person name="Kijpornyongpan T."/>
            <person name="Mondo S.J."/>
            <person name="Barry K."/>
            <person name="Sandor L."/>
            <person name="Lee J."/>
            <person name="Lipzen A."/>
            <person name="Pangilinan J."/>
            <person name="LaButti K."/>
            <person name="Hainaut M."/>
            <person name="Henrissat B."/>
            <person name="Grigoriev I.V."/>
            <person name="Spatafora J.W."/>
            <person name="Aime M.C."/>
        </authorList>
    </citation>
    <scope>NUCLEOTIDE SEQUENCE [LARGE SCALE GENOMIC DNA]</scope>
    <source>
        <strain evidence="10 11">MCA 4198</strain>
    </source>
</reference>
<evidence type="ECO:0000256" key="1">
    <source>
        <dbReference type="ARBA" id="ARBA00004141"/>
    </source>
</evidence>
<dbReference type="PANTHER" id="PTHR22601">
    <property type="entry name" value="ISP4 LIKE PROTEIN"/>
    <property type="match status" value="1"/>
</dbReference>
<sequence>MILDGAGDGGTEAAKKKVEKDDGYVRSYADDVDTLSVTFRSVLLSLIACVLGSTISAITLFRQSGSLNLSGSVIQILSYIIGTAWAKWLPSVPVDEGRVDQHRCLTKWQKVVHFVNPGPFTIKEHAVIAIVSSCRVNEVFNPFIVHKLYYEVENPLSPIDVIFCTIGTTLLGLSLAGLFSPILVDSPLAVWYELLPTINFMQMLHFDPASSKRFRLFWLLLLAVFCYEVLPLFIFPTLAAFSIPCLALGKGSNKSKGLKSTFTNLFGSANINEGLGLLALTFDWQYITTAPLVVPLQGLLPAWIGAALCIIFASSLYYANVFQAKTFPFLSTNMFLPNGKPYKIDSVLTQSVLDEAKIAVKGNPKLPITSTFKFFTQTASVG</sequence>
<dbReference type="RefSeq" id="XP_025379437.1">
    <property type="nucleotide sequence ID" value="XM_025523965.1"/>
</dbReference>
<name>A0A316YSF2_9BASI</name>
<dbReference type="Pfam" id="PF03169">
    <property type="entry name" value="OPT"/>
    <property type="match status" value="1"/>
</dbReference>
<dbReference type="GeneID" id="37045881"/>
<dbReference type="EMBL" id="KZ819635">
    <property type="protein sequence ID" value="PWN92239.1"/>
    <property type="molecule type" value="Genomic_DNA"/>
</dbReference>
<feature type="transmembrane region" description="Helical" evidence="9">
    <location>
        <begin position="161"/>
        <end position="184"/>
    </location>
</feature>
<comment type="subcellular location">
    <subcellularLocation>
        <location evidence="1">Membrane</location>
        <topology evidence="1">Multi-pass membrane protein</topology>
    </subcellularLocation>
</comment>
<dbReference type="AlphaFoldDB" id="A0A316YSF2"/>
<keyword evidence="5" id="KW-0571">Peptide transport</keyword>
<accession>A0A316YSF2</accession>
<keyword evidence="7 9" id="KW-1133">Transmembrane helix</keyword>
<dbReference type="GO" id="GO:0035673">
    <property type="term" value="F:oligopeptide transmembrane transporter activity"/>
    <property type="evidence" value="ECO:0007669"/>
    <property type="project" value="InterPro"/>
</dbReference>
<evidence type="ECO:0000256" key="5">
    <source>
        <dbReference type="ARBA" id="ARBA00022856"/>
    </source>
</evidence>
<evidence type="ECO:0000313" key="11">
    <source>
        <dbReference type="Proteomes" id="UP000245768"/>
    </source>
</evidence>
<evidence type="ECO:0000256" key="6">
    <source>
        <dbReference type="ARBA" id="ARBA00022927"/>
    </source>
</evidence>